<feature type="region of interest" description="Disordered" evidence="1">
    <location>
        <begin position="63"/>
        <end position="93"/>
    </location>
</feature>
<dbReference type="AlphaFoldDB" id="A0A9P6W6A6"/>
<sequence>MPPNLHFVMILLRKAKTLGSPLGLGHVHRHELALCRSSSAAYRYANQGSECSRAPRIGLQTTVGSLTSGQGTTRGKHRQKAEGMISERSASPKRQAAATGLRALSAYQTAAHTPIMSLITLKGRCTVGMQRRIDHRPAL</sequence>
<organism evidence="2 3">
    <name type="scientific">Rhodotorula mucilaginosa</name>
    <name type="common">Yeast</name>
    <name type="synonym">Rhodotorula rubra</name>
    <dbReference type="NCBI Taxonomy" id="5537"/>
    <lineage>
        <taxon>Eukaryota</taxon>
        <taxon>Fungi</taxon>
        <taxon>Dikarya</taxon>
        <taxon>Basidiomycota</taxon>
        <taxon>Pucciniomycotina</taxon>
        <taxon>Microbotryomycetes</taxon>
        <taxon>Sporidiobolales</taxon>
        <taxon>Sporidiobolaceae</taxon>
        <taxon>Rhodotorula</taxon>
    </lineage>
</organism>
<evidence type="ECO:0000313" key="3">
    <source>
        <dbReference type="Proteomes" id="UP000777482"/>
    </source>
</evidence>
<gene>
    <name evidence="2" type="ORF">C6P46_002302</name>
</gene>
<dbReference type="Proteomes" id="UP000777482">
    <property type="component" value="Unassembled WGS sequence"/>
</dbReference>
<proteinExistence type="predicted"/>
<dbReference type="EMBL" id="PUHQ01000018">
    <property type="protein sequence ID" value="KAG0663733.1"/>
    <property type="molecule type" value="Genomic_DNA"/>
</dbReference>
<comment type="caution">
    <text evidence="2">The sequence shown here is derived from an EMBL/GenBank/DDBJ whole genome shotgun (WGS) entry which is preliminary data.</text>
</comment>
<reference evidence="2 3" key="1">
    <citation type="submission" date="2020-11" db="EMBL/GenBank/DDBJ databases">
        <title>Kefir isolates.</title>
        <authorList>
            <person name="Marcisauskas S."/>
            <person name="Kim Y."/>
            <person name="Blasche S."/>
        </authorList>
    </citation>
    <scope>NUCLEOTIDE SEQUENCE [LARGE SCALE GENOMIC DNA]</scope>
    <source>
        <strain evidence="2 3">KR</strain>
    </source>
</reference>
<feature type="compositionally biased region" description="Polar residues" evidence="1">
    <location>
        <begin position="63"/>
        <end position="73"/>
    </location>
</feature>
<protein>
    <submittedName>
        <fullName evidence="2">Uncharacterized protein</fullName>
    </submittedName>
</protein>
<name>A0A9P6W6A6_RHOMI</name>
<evidence type="ECO:0000313" key="2">
    <source>
        <dbReference type="EMBL" id="KAG0663733.1"/>
    </source>
</evidence>
<evidence type="ECO:0000256" key="1">
    <source>
        <dbReference type="SAM" id="MobiDB-lite"/>
    </source>
</evidence>
<keyword evidence="3" id="KW-1185">Reference proteome</keyword>
<accession>A0A9P6W6A6</accession>